<accession>A0A6M3JTU1</accession>
<dbReference type="AlphaFoldDB" id="A0A6M3JTU1"/>
<evidence type="ECO:0000313" key="1">
    <source>
        <dbReference type="EMBL" id="QJA72788.1"/>
    </source>
</evidence>
<evidence type="ECO:0000313" key="2">
    <source>
        <dbReference type="EMBL" id="QJA86689.1"/>
    </source>
</evidence>
<dbReference type="EMBL" id="MT142653">
    <property type="protein sequence ID" value="QJA86689.1"/>
    <property type="molecule type" value="Genomic_DNA"/>
</dbReference>
<dbReference type="EMBL" id="MT141978">
    <property type="protein sequence ID" value="QJA72788.1"/>
    <property type="molecule type" value="Genomic_DNA"/>
</dbReference>
<protein>
    <submittedName>
        <fullName evidence="1">Uncharacterized protein</fullName>
    </submittedName>
</protein>
<gene>
    <name evidence="1" type="ORF">MM415A02613_0006</name>
    <name evidence="2" type="ORF">MM415B03137_0008</name>
</gene>
<proteinExistence type="predicted"/>
<sequence>MGILLTEDEIEALSVWWLDAPEAVDWAETLNRAQVKKVSDFLCDFGEEKTLEACWQALKKATGLNDSEEAGIE</sequence>
<name>A0A6M3JTU1_9ZZZZ</name>
<organism evidence="1">
    <name type="scientific">viral metagenome</name>
    <dbReference type="NCBI Taxonomy" id="1070528"/>
    <lineage>
        <taxon>unclassified sequences</taxon>
        <taxon>metagenomes</taxon>
        <taxon>organismal metagenomes</taxon>
    </lineage>
</organism>
<reference evidence="1" key="1">
    <citation type="submission" date="2020-03" db="EMBL/GenBank/DDBJ databases">
        <title>The deep terrestrial virosphere.</title>
        <authorList>
            <person name="Holmfeldt K."/>
            <person name="Nilsson E."/>
            <person name="Simone D."/>
            <person name="Lopez-Fernandez M."/>
            <person name="Wu X."/>
            <person name="de Brujin I."/>
            <person name="Lundin D."/>
            <person name="Andersson A."/>
            <person name="Bertilsson S."/>
            <person name="Dopson M."/>
        </authorList>
    </citation>
    <scope>NUCLEOTIDE SEQUENCE</scope>
    <source>
        <strain evidence="1">MM415A02613</strain>
        <strain evidence="2">MM415B03137</strain>
    </source>
</reference>